<gene>
    <name evidence="3" type="ORF">EDC19_0294</name>
</gene>
<evidence type="ECO:0000313" key="3">
    <source>
        <dbReference type="EMBL" id="TCK97892.1"/>
    </source>
</evidence>
<dbReference type="EMBL" id="SMGQ01000011">
    <property type="protein sequence ID" value="TCK97892.1"/>
    <property type="molecule type" value="Genomic_DNA"/>
</dbReference>
<feature type="transmembrane region" description="Helical" evidence="2">
    <location>
        <begin position="12"/>
        <end position="33"/>
    </location>
</feature>
<keyword evidence="2" id="KW-1133">Transmembrane helix</keyword>
<keyword evidence="4" id="KW-1185">Reference proteome</keyword>
<sequence length="245" mass="28295">MANNENKSKGALIPVIIGVGLTILLLTGFGLLIKFDIAGFGNVVMRPLLDDVPVLNMILPNEEITEDSPEDIEGNIYNIETLEEAIHLLSEKDSLLENKDEEIRLLYQDIDRLQDEVDRLRNFEETYEAFLREREEFDELVVFGDDAPSVEEYQRFYESIYPQNAENIYERIMEEQYYDERASAYAKTYQDMRAADAARILESMMTDLDLVVLILENINSEQRARILGAMEPRTAARITRRMAPQ</sequence>
<dbReference type="SUPFAM" id="SSF158791">
    <property type="entry name" value="MgtE N-terminal domain-like"/>
    <property type="match status" value="1"/>
</dbReference>
<dbReference type="RefSeq" id="WP_132279439.1">
    <property type="nucleotide sequence ID" value="NZ_SMGQ01000011.1"/>
</dbReference>
<keyword evidence="2" id="KW-0812">Transmembrane</keyword>
<organism evidence="3 4">
    <name type="scientific">Natranaerovirga hydrolytica</name>
    <dbReference type="NCBI Taxonomy" id="680378"/>
    <lineage>
        <taxon>Bacteria</taxon>
        <taxon>Bacillati</taxon>
        <taxon>Bacillota</taxon>
        <taxon>Clostridia</taxon>
        <taxon>Lachnospirales</taxon>
        <taxon>Natranaerovirgaceae</taxon>
        <taxon>Natranaerovirga</taxon>
    </lineage>
</organism>
<keyword evidence="1" id="KW-0175">Coiled coil</keyword>
<comment type="caution">
    <text evidence="3">The sequence shown here is derived from an EMBL/GenBank/DDBJ whole genome shotgun (WGS) entry which is preliminary data.</text>
</comment>
<protein>
    <recommendedName>
        <fullName evidence="5">Flagellar motility protein MotE (MotC chaperone)</fullName>
    </recommendedName>
</protein>
<evidence type="ECO:0008006" key="5">
    <source>
        <dbReference type="Google" id="ProtNLM"/>
    </source>
</evidence>
<reference evidence="3 4" key="1">
    <citation type="submission" date="2019-03" db="EMBL/GenBank/DDBJ databases">
        <title>Genomic Encyclopedia of Type Strains, Phase IV (KMG-IV): sequencing the most valuable type-strain genomes for metagenomic binning, comparative biology and taxonomic classification.</title>
        <authorList>
            <person name="Goeker M."/>
        </authorList>
    </citation>
    <scope>NUCLEOTIDE SEQUENCE [LARGE SCALE GENOMIC DNA]</scope>
    <source>
        <strain evidence="3 4">DSM 24176</strain>
    </source>
</reference>
<dbReference type="OrthoDB" id="1766808at2"/>
<evidence type="ECO:0000256" key="1">
    <source>
        <dbReference type="SAM" id="Coils"/>
    </source>
</evidence>
<keyword evidence="2" id="KW-0472">Membrane</keyword>
<dbReference type="Proteomes" id="UP000294545">
    <property type="component" value="Unassembled WGS sequence"/>
</dbReference>
<evidence type="ECO:0000256" key="2">
    <source>
        <dbReference type="SAM" id="Phobius"/>
    </source>
</evidence>
<evidence type="ECO:0000313" key="4">
    <source>
        <dbReference type="Proteomes" id="UP000294545"/>
    </source>
</evidence>
<accession>A0A4R1MZA7</accession>
<feature type="coiled-coil region" evidence="1">
    <location>
        <begin position="79"/>
        <end position="140"/>
    </location>
</feature>
<name>A0A4R1MZA7_9FIRM</name>
<proteinExistence type="predicted"/>
<dbReference type="AlphaFoldDB" id="A0A4R1MZA7"/>